<gene>
    <name evidence="2" type="ORF">SAMN05421773_1125</name>
</gene>
<proteinExistence type="predicted"/>
<name>A0A1I1QUG7_9ACTN</name>
<dbReference type="EMBL" id="FOLM01000012">
    <property type="protein sequence ID" value="SFD25642.1"/>
    <property type="molecule type" value="Genomic_DNA"/>
</dbReference>
<accession>A0A1I1QUG7</accession>
<sequence length="136" mass="14569">MRINKASVSAGFVGRPVRVVLHAGGTAAFPDTEPGLPPRCLLPAANGLAVRAAGGAAQPGLRQVAEIALRSWPALAPWVTGHRSPSPSGASRDQTRARSRRSSSSNRSKKRRRRSLYCCRHALRRSVRPSLVRTAT</sequence>
<feature type="compositionally biased region" description="Basic residues" evidence="1">
    <location>
        <begin position="97"/>
        <end position="115"/>
    </location>
</feature>
<reference evidence="2 3" key="1">
    <citation type="submission" date="2016-10" db="EMBL/GenBank/DDBJ databases">
        <authorList>
            <person name="de Groot N.N."/>
        </authorList>
    </citation>
    <scope>NUCLEOTIDE SEQUENCE [LARGE SCALE GENOMIC DNA]</scope>
    <source>
        <strain evidence="2 3">CGMCC 4.5739</strain>
    </source>
</reference>
<dbReference type="Proteomes" id="UP000199207">
    <property type="component" value="Unassembled WGS sequence"/>
</dbReference>
<feature type="region of interest" description="Disordered" evidence="1">
    <location>
        <begin position="78"/>
        <end position="115"/>
    </location>
</feature>
<keyword evidence="3" id="KW-1185">Reference proteome</keyword>
<evidence type="ECO:0000313" key="2">
    <source>
        <dbReference type="EMBL" id="SFD25642.1"/>
    </source>
</evidence>
<evidence type="ECO:0000313" key="3">
    <source>
        <dbReference type="Proteomes" id="UP000199207"/>
    </source>
</evidence>
<protein>
    <submittedName>
        <fullName evidence="2">Uncharacterized protein</fullName>
    </submittedName>
</protein>
<dbReference type="AlphaFoldDB" id="A0A1I1QUG7"/>
<feature type="compositionally biased region" description="Polar residues" evidence="1">
    <location>
        <begin position="83"/>
        <end position="92"/>
    </location>
</feature>
<organism evidence="2 3">
    <name type="scientific">Streptomyces aidingensis</name>
    <dbReference type="NCBI Taxonomy" id="910347"/>
    <lineage>
        <taxon>Bacteria</taxon>
        <taxon>Bacillati</taxon>
        <taxon>Actinomycetota</taxon>
        <taxon>Actinomycetes</taxon>
        <taxon>Kitasatosporales</taxon>
        <taxon>Streptomycetaceae</taxon>
        <taxon>Streptomyces</taxon>
    </lineage>
</organism>
<dbReference type="STRING" id="910347.SAMN05421773_1125"/>
<evidence type="ECO:0000256" key="1">
    <source>
        <dbReference type="SAM" id="MobiDB-lite"/>
    </source>
</evidence>